<dbReference type="EMBL" id="MT774377">
    <property type="protein sequence ID" value="QOR58203.1"/>
    <property type="molecule type" value="Genomic_DNA"/>
</dbReference>
<evidence type="ECO:0000313" key="2">
    <source>
        <dbReference type="EMBL" id="QOR58203.1"/>
    </source>
</evidence>
<organism evidence="2 3">
    <name type="scientific">uncultured phage cr107_1</name>
    <dbReference type="NCBI Taxonomy" id="2772061"/>
    <lineage>
        <taxon>Viruses</taxon>
        <taxon>Duplodnaviria</taxon>
        <taxon>Heunggongvirae</taxon>
        <taxon>Uroviricota</taxon>
        <taxon>Caudoviricetes</taxon>
        <taxon>Crassvirales</taxon>
        <taxon>Intestiviridae</taxon>
        <taxon>Churivirinae</taxon>
        <taxon>Jahgtovirus</taxon>
        <taxon>Jahgtovirus intestinihominis</taxon>
    </lineage>
</organism>
<evidence type="ECO:0000256" key="1">
    <source>
        <dbReference type="SAM" id="Phobius"/>
    </source>
</evidence>
<keyword evidence="3" id="KW-1185">Reference proteome</keyword>
<evidence type="ECO:0000313" key="3">
    <source>
        <dbReference type="Proteomes" id="UP000593899"/>
    </source>
</evidence>
<dbReference type="Proteomes" id="UP000593899">
    <property type="component" value="Segment"/>
</dbReference>
<accession>A0A7M1RUX5</accession>
<keyword evidence="1" id="KW-1133">Transmembrane helix</keyword>
<keyword evidence="1" id="KW-0472">Membrane</keyword>
<name>A0A7M1RUX5_9CAUD</name>
<keyword evidence="1" id="KW-0812">Transmembrane</keyword>
<feature type="transmembrane region" description="Helical" evidence="1">
    <location>
        <begin position="12"/>
        <end position="30"/>
    </location>
</feature>
<dbReference type="KEGG" id="vg:65128659"/>
<sequence length="32" mass="3729">MKIMPYKLLKVVYIILAIIAVVMYTLSLIFNI</sequence>
<reference evidence="2 3" key="1">
    <citation type="submission" date="2020-07" db="EMBL/GenBank/DDBJ databases">
        <title>Taxonomic proposal: Crassvirales, a new order of highly abundant and diverse bacterial viruses.</title>
        <authorList>
            <person name="Shkoporov A.N."/>
            <person name="Stockdale S.R."/>
            <person name="Guerin E."/>
            <person name="Ross R.P."/>
            <person name="Hill C."/>
        </authorList>
    </citation>
    <scope>NUCLEOTIDE SEQUENCE [LARGE SCALE GENOMIC DNA]</scope>
</reference>
<dbReference type="GeneID" id="65128659"/>
<proteinExistence type="predicted"/>
<protein>
    <submittedName>
        <fullName evidence="2">Uncharacterized protein</fullName>
    </submittedName>
</protein>
<dbReference type="RefSeq" id="YP_010110361.1">
    <property type="nucleotide sequence ID" value="NC_055870.1"/>
</dbReference>